<keyword evidence="1" id="KW-1133">Transmembrane helix</keyword>
<organism evidence="2 3">
    <name type="scientific">Virgibacillus siamensis</name>
    <dbReference type="NCBI Taxonomy" id="480071"/>
    <lineage>
        <taxon>Bacteria</taxon>
        <taxon>Bacillati</taxon>
        <taxon>Bacillota</taxon>
        <taxon>Bacilli</taxon>
        <taxon>Bacillales</taxon>
        <taxon>Bacillaceae</taxon>
        <taxon>Virgibacillus</taxon>
    </lineage>
</organism>
<dbReference type="EMBL" id="BAAADS010000018">
    <property type="protein sequence ID" value="GAA0607055.1"/>
    <property type="molecule type" value="Genomic_DNA"/>
</dbReference>
<dbReference type="Pfam" id="PF13789">
    <property type="entry name" value="DUF4181"/>
    <property type="match status" value="1"/>
</dbReference>
<keyword evidence="3" id="KW-1185">Reference proteome</keyword>
<evidence type="ECO:0000313" key="3">
    <source>
        <dbReference type="Proteomes" id="UP001500866"/>
    </source>
</evidence>
<name>A0ABN1G9T3_9BACI</name>
<gene>
    <name evidence="2" type="ORF">GCM10009001_25430</name>
</gene>
<reference evidence="2 3" key="1">
    <citation type="journal article" date="2019" name="Int. J. Syst. Evol. Microbiol.">
        <title>The Global Catalogue of Microorganisms (GCM) 10K type strain sequencing project: providing services to taxonomists for standard genome sequencing and annotation.</title>
        <authorList>
            <consortium name="The Broad Institute Genomics Platform"/>
            <consortium name="The Broad Institute Genome Sequencing Center for Infectious Disease"/>
            <person name="Wu L."/>
            <person name="Ma J."/>
        </authorList>
    </citation>
    <scope>NUCLEOTIDE SEQUENCE [LARGE SCALE GENOMIC DNA]</scope>
    <source>
        <strain evidence="2 3">JCM 15395</strain>
    </source>
</reference>
<keyword evidence="1" id="KW-0472">Membrane</keyword>
<evidence type="ECO:0008006" key="4">
    <source>
        <dbReference type="Google" id="ProtNLM"/>
    </source>
</evidence>
<feature type="transmembrane region" description="Helical" evidence="1">
    <location>
        <begin position="102"/>
        <end position="120"/>
    </location>
</feature>
<evidence type="ECO:0000256" key="1">
    <source>
        <dbReference type="SAM" id="Phobius"/>
    </source>
</evidence>
<keyword evidence="1" id="KW-0812">Transmembrane</keyword>
<sequence length="131" mass="15338">MLGWLVLVIFVFNTVMRKVLHVERKKFFSSGHINETHKKADWSLRIVYIILVLVSIIVFSSNYQLMKYSAQVSMILTVIFLNLGEVLRAIMEFKYKKGKNDYLLTINQLIFGLVVMYYTLSSDAFGLFNLW</sequence>
<comment type="caution">
    <text evidence="2">The sequence shown here is derived from an EMBL/GenBank/DDBJ whole genome shotgun (WGS) entry which is preliminary data.</text>
</comment>
<dbReference type="RefSeq" id="WP_343813702.1">
    <property type="nucleotide sequence ID" value="NZ_BAAADS010000018.1"/>
</dbReference>
<feature type="transmembrane region" description="Helical" evidence="1">
    <location>
        <begin position="72"/>
        <end position="90"/>
    </location>
</feature>
<protein>
    <recommendedName>
        <fullName evidence="4">DUF4181 domain-containing protein</fullName>
    </recommendedName>
</protein>
<evidence type="ECO:0000313" key="2">
    <source>
        <dbReference type="EMBL" id="GAA0607055.1"/>
    </source>
</evidence>
<feature type="transmembrane region" description="Helical" evidence="1">
    <location>
        <begin position="46"/>
        <end position="65"/>
    </location>
</feature>
<dbReference type="Proteomes" id="UP001500866">
    <property type="component" value="Unassembled WGS sequence"/>
</dbReference>
<dbReference type="InterPro" id="IPR025441">
    <property type="entry name" value="DUF4181"/>
</dbReference>
<proteinExistence type="predicted"/>
<accession>A0ABN1G9T3</accession>